<feature type="signal peptide" evidence="2">
    <location>
        <begin position="1"/>
        <end position="22"/>
    </location>
</feature>
<evidence type="ECO:0000256" key="1">
    <source>
        <dbReference type="SAM" id="MobiDB-lite"/>
    </source>
</evidence>
<keyword evidence="2" id="KW-0732">Signal</keyword>
<feature type="compositionally biased region" description="Basic and acidic residues" evidence="1">
    <location>
        <begin position="167"/>
        <end position="177"/>
    </location>
</feature>
<reference evidence="3 4" key="1">
    <citation type="submission" date="2018-12" db="EMBL/GenBank/DDBJ databases">
        <title>Genomic insights into the evolutionary origins and pathogenicity of five Vibrio parahaemolyticus strains isolated from the shrimp with acute hepatopancreatic necrosis disease (AHPND).</title>
        <authorList>
            <person name="Yang Q."/>
            <person name="Dong X."/>
            <person name="Xie G."/>
            <person name="Fu S."/>
            <person name="Zou P."/>
            <person name="Sun J."/>
            <person name="Wang Y."/>
            <person name="Huang J."/>
        </authorList>
    </citation>
    <scope>NUCLEOTIDE SEQUENCE [LARGE SCALE GENOMIC DNA]</scope>
    <source>
        <strain evidence="3 4">20160303005-1</strain>
        <plasmid evidence="4">pvpsd2016-3</plasmid>
    </source>
</reference>
<keyword evidence="3" id="KW-0614">Plasmid</keyword>
<evidence type="ECO:0000313" key="4">
    <source>
        <dbReference type="Proteomes" id="UP000464718"/>
    </source>
</evidence>
<protein>
    <recommendedName>
        <fullName evidence="5">DUF5384 family protein</fullName>
    </recommendedName>
</protein>
<feature type="chain" id="PRO_5043847236" description="DUF5384 family protein" evidence="2">
    <location>
        <begin position="23"/>
        <end position="183"/>
    </location>
</feature>
<evidence type="ECO:0000313" key="3">
    <source>
        <dbReference type="EMBL" id="QHH13215.1"/>
    </source>
</evidence>
<proteinExistence type="predicted"/>
<dbReference type="AlphaFoldDB" id="A0AAX1G189"/>
<sequence>MKLSFRLLSFLLFGCFSFSALATADLSTQLSAIKNAEQVNQNNLKILEAEKQRQAQEQAAALAKVNAEKAKKAQAERMAKLKEQRLANETKDAERLADKYRDQSFEDELRKMQLEEMKLELARKKARVERENEVIDAELSHAEATTDVIQSKADSNRNISQGVKSALESEGKAKEEEASSWFH</sequence>
<geneLocation type="plasmid" evidence="4">
    <name>pvpsd2016-3</name>
</geneLocation>
<accession>A0AAX1G189</accession>
<name>A0AAX1G189_VIBPH</name>
<dbReference type="Pfam" id="PF17358">
    <property type="entry name" value="DUF5384"/>
    <property type="match status" value="1"/>
</dbReference>
<dbReference type="Proteomes" id="UP000464718">
    <property type="component" value="Plasmid pvpsd2016-3"/>
</dbReference>
<dbReference type="RefSeq" id="WP_086482457.1">
    <property type="nucleotide sequence ID" value="NZ_CP034302.1"/>
</dbReference>
<gene>
    <name evidence="3" type="ORF">EHC69_28570</name>
</gene>
<evidence type="ECO:0000256" key="2">
    <source>
        <dbReference type="SAM" id="SignalP"/>
    </source>
</evidence>
<feature type="region of interest" description="Disordered" evidence="1">
    <location>
        <begin position="141"/>
        <end position="183"/>
    </location>
</feature>
<dbReference type="EMBL" id="CP034302">
    <property type="protein sequence ID" value="QHH13215.1"/>
    <property type="molecule type" value="Genomic_DNA"/>
</dbReference>
<feature type="compositionally biased region" description="Polar residues" evidence="1">
    <location>
        <begin position="147"/>
        <end position="163"/>
    </location>
</feature>
<organism evidence="3 4">
    <name type="scientific">Vibrio parahaemolyticus</name>
    <dbReference type="NCBI Taxonomy" id="670"/>
    <lineage>
        <taxon>Bacteria</taxon>
        <taxon>Pseudomonadati</taxon>
        <taxon>Pseudomonadota</taxon>
        <taxon>Gammaproteobacteria</taxon>
        <taxon>Vibrionales</taxon>
        <taxon>Vibrionaceae</taxon>
        <taxon>Vibrio</taxon>
    </lineage>
</organism>
<dbReference type="InterPro" id="IPR020231">
    <property type="entry name" value="Uncharacterised_YfgI"/>
</dbReference>
<evidence type="ECO:0008006" key="5">
    <source>
        <dbReference type="Google" id="ProtNLM"/>
    </source>
</evidence>